<feature type="chain" id="PRO_5011473454" description="MetA-pathway of phenol degradation" evidence="1">
    <location>
        <begin position="21"/>
        <end position="323"/>
    </location>
</feature>
<evidence type="ECO:0008006" key="4">
    <source>
        <dbReference type="Google" id="ProtNLM"/>
    </source>
</evidence>
<gene>
    <name evidence="2" type="ORF">SAMN05443667_101465</name>
</gene>
<proteinExistence type="predicted"/>
<sequence>MKNTIIISLLAFLSIQLVSATPIKDSISSFTFQKMQLAAAMDFDCDACGCSASGGSMGFSSMLNSNFVGIRYFNQSYSSRDGIFANSPWIDENFNTAQIWTKIPVTEKIQIAALIPYHFHNRELTTGTENISGLGDITVMATYSVYQTQKDSTVFTHNIQVGGGVKMPTGKFEEANNLGTVNQSFQLGTGSWDYLFLTEYMIKKKNLGLNSMLNYNIKTENSKKYQFGNQLNYGSTLFYLLDLKTVQLVPQIGIAGEVYESNKQHGEKVLNTAGDILFSKFGLEVGKDKFSVGINAMLPINQNLSSGNIEANYRWSVNLNYTL</sequence>
<keyword evidence="3" id="KW-1185">Reference proteome</keyword>
<keyword evidence="1" id="KW-0732">Signal</keyword>
<accession>A0A1H3XBZ9</accession>
<dbReference type="OrthoDB" id="1405967at2"/>
<name>A0A1H3XBZ9_9FLAO</name>
<evidence type="ECO:0000313" key="2">
    <source>
        <dbReference type="EMBL" id="SDZ96935.1"/>
    </source>
</evidence>
<dbReference type="EMBL" id="FNRD01000001">
    <property type="protein sequence ID" value="SDZ96935.1"/>
    <property type="molecule type" value="Genomic_DNA"/>
</dbReference>
<dbReference type="RefSeq" id="WP_091084113.1">
    <property type="nucleotide sequence ID" value="NZ_FNRD01000001.1"/>
</dbReference>
<dbReference type="AlphaFoldDB" id="A0A1H3XBZ9"/>
<organism evidence="2 3">
    <name type="scientific">Flavobacterium gillisiae</name>
    <dbReference type="NCBI Taxonomy" id="150146"/>
    <lineage>
        <taxon>Bacteria</taxon>
        <taxon>Pseudomonadati</taxon>
        <taxon>Bacteroidota</taxon>
        <taxon>Flavobacteriia</taxon>
        <taxon>Flavobacteriales</taxon>
        <taxon>Flavobacteriaceae</taxon>
        <taxon>Flavobacterium</taxon>
    </lineage>
</organism>
<dbReference type="STRING" id="150146.SAMN05443667_101465"/>
<feature type="signal peptide" evidence="1">
    <location>
        <begin position="1"/>
        <end position="20"/>
    </location>
</feature>
<evidence type="ECO:0000256" key="1">
    <source>
        <dbReference type="SAM" id="SignalP"/>
    </source>
</evidence>
<dbReference type="Proteomes" id="UP000198951">
    <property type="component" value="Unassembled WGS sequence"/>
</dbReference>
<evidence type="ECO:0000313" key="3">
    <source>
        <dbReference type="Proteomes" id="UP000198951"/>
    </source>
</evidence>
<reference evidence="3" key="1">
    <citation type="submission" date="2016-10" db="EMBL/GenBank/DDBJ databases">
        <authorList>
            <person name="Varghese N."/>
            <person name="Submissions S."/>
        </authorList>
    </citation>
    <scope>NUCLEOTIDE SEQUENCE [LARGE SCALE GENOMIC DNA]</scope>
    <source>
        <strain evidence="3">DSM 22376</strain>
    </source>
</reference>
<protein>
    <recommendedName>
        <fullName evidence="4">MetA-pathway of phenol degradation</fullName>
    </recommendedName>
</protein>